<organism evidence="9 10">
    <name type="scientific">Actinocorallia longicatena</name>
    <dbReference type="NCBI Taxonomy" id="111803"/>
    <lineage>
        <taxon>Bacteria</taxon>
        <taxon>Bacillati</taxon>
        <taxon>Actinomycetota</taxon>
        <taxon>Actinomycetes</taxon>
        <taxon>Streptosporangiales</taxon>
        <taxon>Thermomonosporaceae</taxon>
        <taxon>Actinocorallia</taxon>
    </lineage>
</organism>
<dbReference type="InterPro" id="IPR051791">
    <property type="entry name" value="Pra-immunoreactive"/>
</dbReference>
<feature type="compositionally biased region" description="Pro residues" evidence="6">
    <location>
        <begin position="18"/>
        <end position="29"/>
    </location>
</feature>
<feature type="compositionally biased region" description="Low complexity" evidence="6">
    <location>
        <begin position="30"/>
        <end position="48"/>
    </location>
</feature>
<feature type="transmembrane region" description="Helical" evidence="7">
    <location>
        <begin position="130"/>
        <end position="151"/>
    </location>
</feature>
<proteinExistence type="predicted"/>
<evidence type="ECO:0000256" key="5">
    <source>
        <dbReference type="ARBA" id="ARBA00023136"/>
    </source>
</evidence>
<evidence type="ECO:0000256" key="6">
    <source>
        <dbReference type="SAM" id="MobiDB-lite"/>
    </source>
</evidence>
<dbReference type="InterPro" id="IPR010432">
    <property type="entry name" value="RDD"/>
</dbReference>
<protein>
    <recommendedName>
        <fullName evidence="8">RDD domain-containing protein</fullName>
    </recommendedName>
</protein>
<keyword evidence="3 7" id="KW-0812">Transmembrane</keyword>
<keyword evidence="2" id="KW-1003">Cell membrane</keyword>
<keyword evidence="5 7" id="KW-0472">Membrane</keyword>
<evidence type="ECO:0000259" key="8">
    <source>
        <dbReference type="Pfam" id="PF06271"/>
    </source>
</evidence>
<comment type="caution">
    <text evidence="9">The sequence shown here is derived from an EMBL/GenBank/DDBJ whole genome shotgun (WGS) entry which is preliminary data.</text>
</comment>
<dbReference type="RefSeq" id="WP_344823204.1">
    <property type="nucleotide sequence ID" value="NZ_BAAAUV010000003.1"/>
</dbReference>
<dbReference type="Proteomes" id="UP001501237">
    <property type="component" value="Unassembled WGS sequence"/>
</dbReference>
<dbReference type="PANTHER" id="PTHR36115">
    <property type="entry name" value="PROLINE-RICH ANTIGEN HOMOLOG-RELATED"/>
    <property type="match status" value="1"/>
</dbReference>
<keyword evidence="10" id="KW-1185">Reference proteome</keyword>
<name>A0ABN2LF13_9ACTN</name>
<evidence type="ECO:0000313" key="9">
    <source>
        <dbReference type="EMBL" id="GAA3200238.1"/>
    </source>
</evidence>
<dbReference type="Pfam" id="PF06271">
    <property type="entry name" value="RDD"/>
    <property type="match status" value="1"/>
</dbReference>
<evidence type="ECO:0000256" key="1">
    <source>
        <dbReference type="ARBA" id="ARBA00004651"/>
    </source>
</evidence>
<gene>
    <name evidence="9" type="ORF">GCM10010468_12790</name>
</gene>
<sequence length="298" mass="31280">MTQPPQDPQNPWENPGGGTPPPSDDPPNQPYGRPAQPAQPGQPGQQGPSFSKDQPGPYSGQGGQHDPFAAPQNPYGQQHGQQPPGAVPPGPGGGQGYGPGGVPPYTGGQDPYGQAYGSGSPMIAAKWKRLVGIIIDGIIFGCITFCISMPFGANTNDIVVTNADGTETYHWDKIYTGGQLFANLIGAVLVFLYFWLLTTRWNGQTLGKKVMKTRVVREDTGGPIDSRAGAIRSGVYVALGWICGCGGLVDAIWIFTNPKNQTLHDKAAGTVVVDEVGPNPYQGYGQQGGGYGQPGQGY</sequence>
<reference evidence="9 10" key="1">
    <citation type="journal article" date="2019" name="Int. J. Syst. Evol. Microbiol.">
        <title>The Global Catalogue of Microorganisms (GCM) 10K type strain sequencing project: providing services to taxonomists for standard genome sequencing and annotation.</title>
        <authorList>
            <consortium name="The Broad Institute Genomics Platform"/>
            <consortium name="The Broad Institute Genome Sequencing Center for Infectious Disease"/>
            <person name="Wu L."/>
            <person name="Ma J."/>
        </authorList>
    </citation>
    <scope>NUCLEOTIDE SEQUENCE [LARGE SCALE GENOMIC DNA]</scope>
    <source>
        <strain evidence="9 10">JCM 9377</strain>
    </source>
</reference>
<evidence type="ECO:0000256" key="3">
    <source>
        <dbReference type="ARBA" id="ARBA00022692"/>
    </source>
</evidence>
<feature type="domain" description="RDD" evidence="8">
    <location>
        <begin position="125"/>
        <end position="269"/>
    </location>
</feature>
<dbReference type="EMBL" id="BAAAUV010000003">
    <property type="protein sequence ID" value="GAA3200238.1"/>
    <property type="molecule type" value="Genomic_DNA"/>
</dbReference>
<evidence type="ECO:0000256" key="4">
    <source>
        <dbReference type="ARBA" id="ARBA00022989"/>
    </source>
</evidence>
<keyword evidence="4 7" id="KW-1133">Transmembrane helix</keyword>
<evidence type="ECO:0000256" key="7">
    <source>
        <dbReference type="SAM" id="Phobius"/>
    </source>
</evidence>
<feature type="transmembrane region" description="Helical" evidence="7">
    <location>
        <begin position="235"/>
        <end position="255"/>
    </location>
</feature>
<evidence type="ECO:0000256" key="2">
    <source>
        <dbReference type="ARBA" id="ARBA00022475"/>
    </source>
</evidence>
<feature type="region of interest" description="Disordered" evidence="6">
    <location>
        <begin position="1"/>
        <end position="113"/>
    </location>
</feature>
<feature type="compositionally biased region" description="Low complexity" evidence="6">
    <location>
        <begin position="71"/>
        <end position="84"/>
    </location>
</feature>
<feature type="transmembrane region" description="Helical" evidence="7">
    <location>
        <begin position="180"/>
        <end position="198"/>
    </location>
</feature>
<evidence type="ECO:0000313" key="10">
    <source>
        <dbReference type="Proteomes" id="UP001501237"/>
    </source>
</evidence>
<accession>A0ABN2LF13</accession>
<comment type="subcellular location">
    <subcellularLocation>
        <location evidence="1">Cell membrane</location>
        <topology evidence="1">Multi-pass membrane protein</topology>
    </subcellularLocation>
</comment>